<protein>
    <submittedName>
        <fullName evidence="1">Uncharacterized protein</fullName>
    </submittedName>
</protein>
<accession>A0ABP0W7L6</accession>
<evidence type="ECO:0000313" key="1">
    <source>
        <dbReference type="EMBL" id="CAK9261315.1"/>
    </source>
</evidence>
<keyword evidence="2" id="KW-1185">Reference proteome</keyword>
<evidence type="ECO:0000313" key="2">
    <source>
        <dbReference type="Proteomes" id="UP001497444"/>
    </source>
</evidence>
<sequence length="74" mass="7665">MITDDEARSRWVCHCCNKCCHVATADGAIVASADDAIAATVATDDVIIATEDGIVATAETNSGKEDDGFCSETL</sequence>
<dbReference type="EMBL" id="OZ020109">
    <property type="protein sequence ID" value="CAK9261315.1"/>
    <property type="molecule type" value="Genomic_DNA"/>
</dbReference>
<proteinExistence type="predicted"/>
<organism evidence="1 2">
    <name type="scientific">Sphagnum jensenii</name>
    <dbReference type="NCBI Taxonomy" id="128206"/>
    <lineage>
        <taxon>Eukaryota</taxon>
        <taxon>Viridiplantae</taxon>
        <taxon>Streptophyta</taxon>
        <taxon>Embryophyta</taxon>
        <taxon>Bryophyta</taxon>
        <taxon>Sphagnophytina</taxon>
        <taxon>Sphagnopsida</taxon>
        <taxon>Sphagnales</taxon>
        <taxon>Sphagnaceae</taxon>
        <taxon>Sphagnum</taxon>
    </lineage>
</organism>
<reference evidence="1" key="1">
    <citation type="submission" date="2024-02" db="EMBL/GenBank/DDBJ databases">
        <authorList>
            <consortium name="ELIXIR-Norway"/>
            <consortium name="Elixir Norway"/>
        </authorList>
    </citation>
    <scope>NUCLEOTIDE SEQUENCE</scope>
</reference>
<dbReference type="Proteomes" id="UP001497444">
    <property type="component" value="Chromosome 14"/>
</dbReference>
<gene>
    <name evidence="1" type="ORF">CSSPJE1EN1_LOCUS6793</name>
</gene>
<name>A0ABP0W7L6_9BRYO</name>